<dbReference type="InterPro" id="IPR023696">
    <property type="entry name" value="Ureohydrolase_dom_sf"/>
</dbReference>
<organism evidence="3">
    <name type="scientific">Ixodes ricinus</name>
    <name type="common">Common tick</name>
    <name type="synonym">Acarus ricinus</name>
    <dbReference type="NCBI Taxonomy" id="34613"/>
    <lineage>
        <taxon>Eukaryota</taxon>
        <taxon>Metazoa</taxon>
        <taxon>Ecdysozoa</taxon>
        <taxon>Arthropoda</taxon>
        <taxon>Chelicerata</taxon>
        <taxon>Arachnida</taxon>
        <taxon>Acari</taxon>
        <taxon>Parasitiformes</taxon>
        <taxon>Ixodida</taxon>
        <taxon>Ixodoidea</taxon>
        <taxon>Ixodidae</taxon>
        <taxon>Ixodinae</taxon>
        <taxon>Ixodes</taxon>
    </lineage>
</organism>
<accession>A0A0K8RID6</accession>
<evidence type="ECO:0000313" key="3">
    <source>
        <dbReference type="EMBL" id="JAA70841.1"/>
    </source>
</evidence>
<dbReference type="AlphaFoldDB" id="A0A0K8RID6"/>
<feature type="domain" description="Histone deacetylase" evidence="2">
    <location>
        <begin position="1"/>
        <end position="110"/>
    </location>
</feature>
<dbReference type="EMBL" id="GADI01002967">
    <property type="protein sequence ID" value="JAA70841.1"/>
    <property type="molecule type" value="mRNA"/>
</dbReference>
<protein>
    <submittedName>
        <fullName evidence="3">Putative histone deacetylase hdac6 protein</fullName>
    </submittedName>
</protein>
<evidence type="ECO:0000259" key="2">
    <source>
        <dbReference type="Pfam" id="PF00850"/>
    </source>
</evidence>
<comment type="catalytic activity">
    <reaction evidence="1">
        <text>N(6)-acetyl-L-lysyl-[histone] + H2O = L-lysyl-[histone] + acetate</text>
        <dbReference type="Rhea" id="RHEA:58196"/>
        <dbReference type="Rhea" id="RHEA-COMP:9845"/>
        <dbReference type="Rhea" id="RHEA-COMP:11338"/>
        <dbReference type="ChEBI" id="CHEBI:15377"/>
        <dbReference type="ChEBI" id="CHEBI:29969"/>
        <dbReference type="ChEBI" id="CHEBI:30089"/>
        <dbReference type="ChEBI" id="CHEBI:61930"/>
        <dbReference type="EC" id="3.5.1.98"/>
    </reaction>
</comment>
<name>A0A0K8RID6_IXORI</name>
<reference evidence="3" key="1">
    <citation type="submission" date="2012-12" db="EMBL/GenBank/DDBJ databases">
        <title>Identification and characterization of a phenylalanine ammonia-lyase gene family in Isatis indigotica Fort.</title>
        <authorList>
            <person name="Liu Q."/>
            <person name="Chen J."/>
            <person name="Zhou X."/>
            <person name="Di P."/>
            <person name="Xiao Y."/>
            <person name="Xuan H."/>
            <person name="Zhang L."/>
            <person name="Chen W."/>
        </authorList>
    </citation>
    <scope>NUCLEOTIDE SEQUENCE</scope>
    <source>
        <tissue evidence="3">Salivary gland</tissue>
    </source>
</reference>
<dbReference type="InterPro" id="IPR037138">
    <property type="entry name" value="His_deacetylse_dom_sf"/>
</dbReference>
<dbReference type="GO" id="GO:0000118">
    <property type="term" value="C:histone deacetylase complex"/>
    <property type="evidence" value="ECO:0007669"/>
    <property type="project" value="TreeGrafter"/>
</dbReference>
<dbReference type="Pfam" id="PF00850">
    <property type="entry name" value="Hist_deacetyl"/>
    <property type="match status" value="1"/>
</dbReference>
<dbReference type="Gene3D" id="3.40.800.20">
    <property type="entry name" value="Histone deacetylase domain"/>
    <property type="match status" value="1"/>
</dbReference>
<dbReference type="PANTHER" id="PTHR10625">
    <property type="entry name" value="HISTONE DEACETYLASE HDAC1-RELATED"/>
    <property type="match status" value="1"/>
</dbReference>
<evidence type="ECO:0000256" key="1">
    <source>
        <dbReference type="ARBA" id="ARBA00048287"/>
    </source>
</evidence>
<sequence length="120" mass="13544">MFYDNPKVLYLSVHRYEHGEFWPELRESNFNYVGKGEGAGHNINIPLNKVGMGNADYMAIFNNIVLPVAYEYQPELVIISSGYDAAIGCPEGHMEVTPCAYAHMLKLSHGSCWWKSVRCA</sequence>
<dbReference type="InterPro" id="IPR023801">
    <property type="entry name" value="His_deacetylse_dom"/>
</dbReference>
<dbReference type="GO" id="GO:0040029">
    <property type="term" value="P:epigenetic regulation of gene expression"/>
    <property type="evidence" value="ECO:0007669"/>
    <property type="project" value="TreeGrafter"/>
</dbReference>
<dbReference type="SUPFAM" id="SSF52768">
    <property type="entry name" value="Arginase/deacetylase"/>
    <property type="match status" value="1"/>
</dbReference>
<dbReference type="PANTHER" id="PTHR10625:SF38">
    <property type="entry name" value="HISTONE DEACETYLASE 6, ISOFORM G"/>
    <property type="match status" value="1"/>
</dbReference>
<dbReference type="GO" id="GO:0141221">
    <property type="term" value="F:histone deacetylase activity, hydrolytic mechanism"/>
    <property type="evidence" value="ECO:0007669"/>
    <property type="project" value="UniProtKB-EC"/>
</dbReference>
<proteinExistence type="evidence at transcript level"/>